<dbReference type="Proteomes" id="UP000698963">
    <property type="component" value="Unassembled WGS sequence"/>
</dbReference>
<protein>
    <submittedName>
        <fullName evidence="2">Flavodoxin family protein</fullName>
    </submittedName>
</protein>
<evidence type="ECO:0000313" key="3">
    <source>
        <dbReference type="Proteomes" id="UP000698963"/>
    </source>
</evidence>
<dbReference type="InterPro" id="IPR008254">
    <property type="entry name" value="Flavodoxin/NO_synth"/>
</dbReference>
<dbReference type="SUPFAM" id="SSF52218">
    <property type="entry name" value="Flavoproteins"/>
    <property type="match status" value="1"/>
</dbReference>
<accession>A0A921AV76</accession>
<comment type="caution">
    <text evidence="2">The sequence shown here is derived from an EMBL/GenBank/DDBJ whole genome shotgun (WGS) entry which is preliminary data.</text>
</comment>
<dbReference type="EMBL" id="DYZA01000070">
    <property type="protein sequence ID" value="HJD96758.1"/>
    <property type="molecule type" value="Genomic_DNA"/>
</dbReference>
<dbReference type="Gene3D" id="3.40.50.360">
    <property type="match status" value="1"/>
</dbReference>
<gene>
    <name evidence="2" type="ORF">K8W16_03820</name>
</gene>
<proteinExistence type="predicted"/>
<dbReference type="GO" id="GO:0010181">
    <property type="term" value="F:FMN binding"/>
    <property type="evidence" value="ECO:0007669"/>
    <property type="project" value="InterPro"/>
</dbReference>
<reference evidence="2" key="2">
    <citation type="submission" date="2021-09" db="EMBL/GenBank/DDBJ databases">
        <authorList>
            <person name="Gilroy R."/>
        </authorList>
    </citation>
    <scope>NUCLEOTIDE SEQUENCE</scope>
    <source>
        <strain evidence="2">ChiGjej2B2-19336</strain>
    </source>
</reference>
<organism evidence="2 3">
    <name type="scientific">Mailhella massiliensis</name>
    <dbReference type="NCBI Taxonomy" id="1903261"/>
    <lineage>
        <taxon>Bacteria</taxon>
        <taxon>Pseudomonadati</taxon>
        <taxon>Thermodesulfobacteriota</taxon>
        <taxon>Desulfovibrionia</taxon>
        <taxon>Desulfovibrionales</taxon>
        <taxon>Desulfovibrionaceae</taxon>
        <taxon>Mailhella</taxon>
    </lineage>
</organism>
<sequence>MRVCVVYSSRTGNTRVVGEHLAGCLQLPLFRVQDASTDYDCFILGFWTWRGGPDEAMASFMRRLYGKSVFFFGTMVAGPDSALAERCAERARALLEKGRCRVLGHFFCRGKMDERQLEKSTHPLTPERMTRIRLASTHPDEYDLRYAERCVCEALFPARSFCSAERGVSAP</sequence>
<feature type="domain" description="Flavodoxin-like" evidence="1">
    <location>
        <begin position="5"/>
        <end position="150"/>
    </location>
</feature>
<dbReference type="RefSeq" id="WP_304121284.1">
    <property type="nucleotide sequence ID" value="NZ_DYZA01000070.1"/>
</dbReference>
<evidence type="ECO:0000259" key="1">
    <source>
        <dbReference type="Pfam" id="PF12641"/>
    </source>
</evidence>
<dbReference type="InterPro" id="IPR029039">
    <property type="entry name" value="Flavoprotein-like_sf"/>
</dbReference>
<reference evidence="2" key="1">
    <citation type="journal article" date="2021" name="PeerJ">
        <title>Extensive microbial diversity within the chicken gut microbiome revealed by metagenomics and culture.</title>
        <authorList>
            <person name="Gilroy R."/>
            <person name="Ravi A."/>
            <person name="Getino M."/>
            <person name="Pursley I."/>
            <person name="Horton D.L."/>
            <person name="Alikhan N.F."/>
            <person name="Baker D."/>
            <person name="Gharbi K."/>
            <person name="Hall N."/>
            <person name="Watson M."/>
            <person name="Adriaenssens E.M."/>
            <person name="Foster-Nyarko E."/>
            <person name="Jarju S."/>
            <person name="Secka A."/>
            <person name="Antonio M."/>
            <person name="Oren A."/>
            <person name="Chaudhuri R.R."/>
            <person name="La Ragione R."/>
            <person name="Hildebrand F."/>
            <person name="Pallen M.J."/>
        </authorList>
    </citation>
    <scope>NUCLEOTIDE SEQUENCE</scope>
    <source>
        <strain evidence="2">ChiGjej2B2-19336</strain>
    </source>
</reference>
<dbReference type="AlphaFoldDB" id="A0A921AV76"/>
<dbReference type="Pfam" id="PF12641">
    <property type="entry name" value="Flavodoxin_3"/>
    <property type="match status" value="1"/>
</dbReference>
<evidence type="ECO:0000313" key="2">
    <source>
        <dbReference type="EMBL" id="HJD96758.1"/>
    </source>
</evidence>
<name>A0A921AV76_9BACT</name>